<reference evidence="4 5" key="1">
    <citation type="submission" date="2018-06" db="EMBL/GenBank/DDBJ databases">
        <title>Natronomonas sp. F16-60 a new haloarchaeon isolated from a solar saltern of Isla Cristina, Huelva, Spain.</title>
        <authorList>
            <person name="Duran-Viseras A."/>
            <person name="Sanchez-Porro C."/>
            <person name="Ventosa A."/>
        </authorList>
    </citation>
    <scope>NUCLEOTIDE SEQUENCE [LARGE SCALE GENOMIC DNA]</scope>
    <source>
        <strain evidence="4 5">F16-60</strain>
    </source>
</reference>
<dbReference type="EMBL" id="QMDX01000001">
    <property type="protein sequence ID" value="TSD15724.1"/>
    <property type="molecule type" value="Genomic_DNA"/>
</dbReference>
<dbReference type="InterPro" id="IPR014710">
    <property type="entry name" value="RmlC-like_jellyroll"/>
</dbReference>
<dbReference type="InterPro" id="IPR013096">
    <property type="entry name" value="Cupin_2"/>
</dbReference>
<evidence type="ECO:0000313" key="4">
    <source>
        <dbReference type="EMBL" id="TSD15724.1"/>
    </source>
</evidence>
<accession>A0A554NE97</accession>
<sequence length="129" mass="13864">MGYHHIDPDDLPASPDHPCDRRSVTEATELAQLALAVYTMEPGEQLPTTYHYHEQREEGFYVAHGTLVVETPDGEYTVDPGEVFVAEPESPHRAHNPAAADGPVRVVGTGAPAFDIARPYDPDTGGSGG</sequence>
<protein>
    <submittedName>
        <fullName evidence="4">Cupin domain-containing protein</fullName>
    </submittedName>
</protein>
<dbReference type="OrthoDB" id="192542at2157"/>
<dbReference type="PANTHER" id="PTHR35848:SF9">
    <property type="entry name" value="SLL1358 PROTEIN"/>
    <property type="match status" value="1"/>
</dbReference>
<name>A0A554NE97_9EURY</name>
<evidence type="ECO:0000256" key="2">
    <source>
        <dbReference type="SAM" id="MobiDB-lite"/>
    </source>
</evidence>
<dbReference type="GO" id="GO:0046872">
    <property type="term" value="F:metal ion binding"/>
    <property type="evidence" value="ECO:0007669"/>
    <property type="project" value="UniProtKB-KW"/>
</dbReference>
<dbReference type="InterPro" id="IPR051610">
    <property type="entry name" value="GPI/OXD"/>
</dbReference>
<dbReference type="Pfam" id="PF07883">
    <property type="entry name" value="Cupin_2"/>
    <property type="match status" value="1"/>
</dbReference>
<keyword evidence="1" id="KW-0479">Metal-binding</keyword>
<dbReference type="RefSeq" id="WP_144260201.1">
    <property type="nucleotide sequence ID" value="NZ_QMDX01000001.1"/>
</dbReference>
<keyword evidence="5" id="KW-1185">Reference proteome</keyword>
<dbReference type="InParanoid" id="A0A554NE97"/>
<proteinExistence type="predicted"/>
<dbReference type="SUPFAM" id="SSF51182">
    <property type="entry name" value="RmlC-like cupins"/>
    <property type="match status" value="1"/>
</dbReference>
<dbReference type="Gene3D" id="2.60.120.10">
    <property type="entry name" value="Jelly Rolls"/>
    <property type="match status" value="1"/>
</dbReference>
<gene>
    <name evidence="4" type="ORF">DP107_00640</name>
</gene>
<feature type="region of interest" description="Disordered" evidence="2">
    <location>
        <begin position="1"/>
        <end position="21"/>
    </location>
</feature>
<organism evidence="4 5">
    <name type="scientific">Haloglomus irregulare</name>
    <dbReference type="NCBI Taxonomy" id="2234134"/>
    <lineage>
        <taxon>Archaea</taxon>
        <taxon>Methanobacteriati</taxon>
        <taxon>Methanobacteriota</taxon>
        <taxon>Stenosarchaea group</taxon>
        <taxon>Halobacteria</taxon>
        <taxon>Halobacteriales</taxon>
        <taxon>Natronomonadaceae</taxon>
        <taxon>Haloglomus</taxon>
    </lineage>
</organism>
<evidence type="ECO:0000256" key="1">
    <source>
        <dbReference type="ARBA" id="ARBA00022723"/>
    </source>
</evidence>
<evidence type="ECO:0000259" key="3">
    <source>
        <dbReference type="Pfam" id="PF07883"/>
    </source>
</evidence>
<dbReference type="Proteomes" id="UP000319894">
    <property type="component" value="Unassembled WGS sequence"/>
</dbReference>
<dbReference type="AlphaFoldDB" id="A0A554NE97"/>
<dbReference type="InterPro" id="IPR011051">
    <property type="entry name" value="RmlC_Cupin_sf"/>
</dbReference>
<dbReference type="PANTHER" id="PTHR35848">
    <property type="entry name" value="OXALATE-BINDING PROTEIN"/>
    <property type="match status" value="1"/>
</dbReference>
<comment type="caution">
    <text evidence="4">The sequence shown here is derived from an EMBL/GenBank/DDBJ whole genome shotgun (WGS) entry which is preliminary data.</text>
</comment>
<feature type="domain" description="Cupin type-2" evidence="3">
    <location>
        <begin position="37"/>
        <end position="99"/>
    </location>
</feature>
<evidence type="ECO:0000313" key="5">
    <source>
        <dbReference type="Proteomes" id="UP000319894"/>
    </source>
</evidence>